<evidence type="ECO:0000256" key="1">
    <source>
        <dbReference type="SAM" id="MobiDB-lite"/>
    </source>
</evidence>
<dbReference type="Proteomes" id="UP001596122">
    <property type="component" value="Unassembled WGS sequence"/>
</dbReference>
<proteinExistence type="predicted"/>
<accession>A0ABW0GTB1</accession>
<protein>
    <submittedName>
        <fullName evidence="2">Uncharacterized protein</fullName>
    </submittedName>
</protein>
<gene>
    <name evidence="2" type="ORF">ACFPJ6_17040</name>
</gene>
<name>A0ABW0GTB1_9MICO</name>
<keyword evidence="3" id="KW-1185">Reference proteome</keyword>
<feature type="compositionally biased region" description="Pro residues" evidence="1">
    <location>
        <begin position="63"/>
        <end position="75"/>
    </location>
</feature>
<dbReference type="RefSeq" id="WP_340268582.1">
    <property type="nucleotide sequence ID" value="NZ_JBBEOG010000003.1"/>
</dbReference>
<sequence>MPLTTRRRTRVGLVAGTALLAVGLPGCSLLGGDDADPPQPAVVAPSDAPVPVATAPRLTAVPAPEPAPEPTPASPSAPEGVTSAPDDGSTIGG</sequence>
<organism evidence="2 3">
    <name type="scientific">Aquipuribacter nitratireducens</name>
    <dbReference type="NCBI Taxonomy" id="650104"/>
    <lineage>
        <taxon>Bacteria</taxon>
        <taxon>Bacillati</taxon>
        <taxon>Actinomycetota</taxon>
        <taxon>Actinomycetes</taxon>
        <taxon>Micrococcales</taxon>
        <taxon>Intrasporangiaceae</taxon>
        <taxon>Aquipuribacter</taxon>
    </lineage>
</organism>
<feature type="region of interest" description="Disordered" evidence="1">
    <location>
        <begin position="29"/>
        <end position="93"/>
    </location>
</feature>
<comment type="caution">
    <text evidence="2">The sequence shown here is derived from an EMBL/GenBank/DDBJ whole genome shotgun (WGS) entry which is preliminary data.</text>
</comment>
<evidence type="ECO:0000313" key="2">
    <source>
        <dbReference type="EMBL" id="MFC5382474.1"/>
    </source>
</evidence>
<reference evidence="3" key="1">
    <citation type="journal article" date="2019" name="Int. J. Syst. Evol. Microbiol.">
        <title>The Global Catalogue of Microorganisms (GCM) 10K type strain sequencing project: providing services to taxonomists for standard genome sequencing and annotation.</title>
        <authorList>
            <consortium name="The Broad Institute Genomics Platform"/>
            <consortium name="The Broad Institute Genome Sequencing Center for Infectious Disease"/>
            <person name="Wu L."/>
            <person name="Ma J."/>
        </authorList>
    </citation>
    <scope>NUCLEOTIDE SEQUENCE [LARGE SCALE GENOMIC DNA]</scope>
    <source>
        <strain evidence="3">CCUG 43114</strain>
    </source>
</reference>
<feature type="compositionally biased region" description="Low complexity" evidence="1">
    <location>
        <begin position="41"/>
        <end position="62"/>
    </location>
</feature>
<dbReference type="EMBL" id="JBHSLD010000027">
    <property type="protein sequence ID" value="MFC5382474.1"/>
    <property type="molecule type" value="Genomic_DNA"/>
</dbReference>
<evidence type="ECO:0000313" key="3">
    <source>
        <dbReference type="Proteomes" id="UP001596122"/>
    </source>
</evidence>